<feature type="compositionally biased region" description="Basic and acidic residues" evidence="1">
    <location>
        <begin position="9"/>
        <end position="19"/>
    </location>
</feature>
<evidence type="ECO:0000313" key="2">
    <source>
        <dbReference type="EMBL" id="MCX2564023.1"/>
    </source>
</evidence>
<proteinExistence type="predicted"/>
<dbReference type="EMBL" id="JAPIUZ010000003">
    <property type="protein sequence ID" value="MCX2564023.1"/>
    <property type="molecule type" value="Genomic_DNA"/>
</dbReference>
<evidence type="ECO:0000313" key="3">
    <source>
        <dbReference type="Proteomes" id="UP001301152"/>
    </source>
</evidence>
<name>A0ABT3QFG2_9PROT</name>
<organism evidence="2 3">
    <name type="scientific">Acetobacter thailandicus</name>
    <dbReference type="NCBI Taxonomy" id="1502842"/>
    <lineage>
        <taxon>Bacteria</taxon>
        <taxon>Pseudomonadati</taxon>
        <taxon>Pseudomonadota</taxon>
        <taxon>Alphaproteobacteria</taxon>
        <taxon>Acetobacterales</taxon>
        <taxon>Acetobacteraceae</taxon>
        <taxon>Acetobacter</taxon>
    </lineage>
</organism>
<dbReference type="Gene3D" id="1.25.40.290">
    <property type="entry name" value="ARM repeat domains"/>
    <property type="match status" value="1"/>
</dbReference>
<dbReference type="InterPro" id="IPR016024">
    <property type="entry name" value="ARM-type_fold"/>
</dbReference>
<accession>A0ABT3QFG2</accession>
<dbReference type="RefSeq" id="WP_173559536.1">
    <property type="nucleotide sequence ID" value="NZ_JAPIUZ010000003.1"/>
</dbReference>
<keyword evidence="3" id="KW-1185">Reference proteome</keyword>
<dbReference type="SUPFAM" id="SSF48371">
    <property type="entry name" value="ARM repeat"/>
    <property type="match status" value="1"/>
</dbReference>
<reference evidence="2 3" key="1">
    <citation type="submission" date="2022-11" db="EMBL/GenBank/DDBJ databases">
        <title>Genome sequencing of Acetobacter type strain.</title>
        <authorList>
            <person name="Heo J."/>
            <person name="Lee D."/>
            <person name="Han B.-H."/>
            <person name="Hong S.-B."/>
            <person name="Kwon S.-W."/>
        </authorList>
    </citation>
    <scope>NUCLEOTIDE SEQUENCE [LARGE SCALE GENOMIC DNA]</scope>
    <source>
        <strain evidence="2 3">KACC 21253</strain>
    </source>
</reference>
<protein>
    <submittedName>
        <fullName evidence="2">DNA alkylation repair protein</fullName>
    </submittedName>
</protein>
<sequence>MPRVMISPEQRKNLSEGKEAAPTLQHALQIDFSVLLNTLTDNRARPLPDKAGFIEKMHLCAAALNNDGGIPLLNRLSHHVSDTVRGFAVFGLISHYKNDTPETLLEIVRPFAADPHFAVREWAWIAARPCLAASLTQSIKALTPWTADNDLNIRRFAVEVLRPRGVWCQHIRPLRENPEQGLPLLEPMRSETTRYAQDSVANWLNDAAKDQPEWVTALCRKWTEEAPENKATRRIVRRALRSLGPEKEKSSTSGEK</sequence>
<dbReference type="Proteomes" id="UP001301152">
    <property type="component" value="Unassembled WGS sequence"/>
</dbReference>
<gene>
    <name evidence="2" type="ORF">OQ497_08635</name>
</gene>
<feature type="region of interest" description="Disordered" evidence="1">
    <location>
        <begin position="1"/>
        <end position="20"/>
    </location>
</feature>
<comment type="caution">
    <text evidence="2">The sequence shown here is derived from an EMBL/GenBank/DDBJ whole genome shotgun (WGS) entry which is preliminary data.</text>
</comment>
<evidence type="ECO:0000256" key="1">
    <source>
        <dbReference type="SAM" id="MobiDB-lite"/>
    </source>
</evidence>